<reference evidence="6 8" key="2">
    <citation type="submission" date="2018-11" db="EMBL/GenBank/DDBJ databases">
        <authorList>
            <consortium name="Pathogen Informatics"/>
        </authorList>
    </citation>
    <scope>NUCLEOTIDE SEQUENCE [LARGE SCALE GENOMIC DNA]</scope>
</reference>
<keyword evidence="4" id="KW-0521">NADP</keyword>
<evidence type="ECO:0000256" key="5">
    <source>
        <dbReference type="ARBA" id="ARBA00023002"/>
    </source>
</evidence>
<gene>
    <name evidence="6" type="ORF">HDID_LOCUS4102</name>
    <name evidence="7" type="ORF">WMSIL1_LOCUS13188</name>
</gene>
<keyword evidence="2" id="KW-0285">Flavoprotein</keyword>
<reference evidence="10" key="1">
    <citation type="submission" date="2017-02" db="UniProtKB">
        <authorList>
            <consortium name="WormBaseParasite"/>
        </authorList>
    </citation>
    <scope>IDENTIFICATION</scope>
</reference>
<dbReference type="InterPro" id="IPR055275">
    <property type="entry name" value="Ferredox_Rdtase"/>
</dbReference>
<protein>
    <submittedName>
        <fullName evidence="10">Movement protein</fullName>
    </submittedName>
</protein>
<evidence type="ECO:0000313" key="6">
    <source>
        <dbReference type="EMBL" id="VDL43787.1"/>
    </source>
</evidence>
<dbReference type="AlphaFoldDB" id="A0A0R3SGQ8"/>
<evidence type="ECO:0000256" key="4">
    <source>
        <dbReference type="ARBA" id="ARBA00022857"/>
    </source>
</evidence>
<dbReference type="Gene3D" id="3.40.50.720">
    <property type="entry name" value="NAD(P)-binding Rossmann-like Domain"/>
    <property type="match status" value="1"/>
</dbReference>
<reference evidence="7 9" key="3">
    <citation type="submission" date="2019-07" db="EMBL/GenBank/DDBJ databases">
        <authorList>
            <person name="Jastrzebski P J."/>
            <person name="Paukszto L."/>
            <person name="Jastrzebski P J."/>
        </authorList>
    </citation>
    <scope>NUCLEOTIDE SEQUENCE [LARGE SCALE GENOMIC DNA]</scope>
    <source>
        <strain evidence="7 9">WMS-il1</strain>
    </source>
</reference>
<dbReference type="OrthoDB" id="6255550at2759"/>
<sequence length="306" mass="33979">MLREFRELCRMPMTKLTKKEGLHIEFTPFNVFDETLLTEYNHALLDELPRGKRRLIDFILEKSKLSSTSIESGIDGDLLKCEFRFLRSPVRIVPRFSDHNDPGVSNVSGIDLQVNRLVGPASEKQKCVACTDVPLELLECGLVVRSIGQRSVQIDPDLPFNEEKGVIACSDKFGRVPLPSCLQGVDDGGAQLYASGWAKLGAVGVILNTLSDARVTAEVILSDLTNKKSSSDHVGFVGIRNVVESRGGRPLSFEEWERVDAKEKANGKDLGKPREKITSLKEILQVAFAEVARERNGNKAVYNWPL</sequence>
<evidence type="ECO:0000313" key="9">
    <source>
        <dbReference type="Proteomes" id="UP000321570"/>
    </source>
</evidence>
<organism evidence="10">
    <name type="scientific">Hymenolepis diminuta</name>
    <name type="common">Rat tapeworm</name>
    <dbReference type="NCBI Taxonomy" id="6216"/>
    <lineage>
        <taxon>Eukaryota</taxon>
        <taxon>Metazoa</taxon>
        <taxon>Spiralia</taxon>
        <taxon>Lophotrochozoa</taxon>
        <taxon>Platyhelminthes</taxon>
        <taxon>Cestoda</taxon>
        <taxon>Eucestoda</taxon>
        <taxon>Cyclophyllidea</taxon>
        <taxon>Hymenolepididae</taxon>
        <taxon>Hymenolepis</taxon>
    </lineage>
</organism>
<evidence type="ECO:0000313" key="8">
    <source>
        <dbReference type="Proteomes" id="UP000274504"/>
    </source>
</evidence>
<keyword evidence="9" id="KW-1185">Reference proteome</keyword>
<evidence type="ECO:0000256" key="1">
    <source>
        <dbReference type="ARBA" id="ARBA00001974"/>
    </source>
</evidence>
<comment type="cofactor">
    <cofactor evidence="1">
        <name>FAD</name>
        <dbReference type="ChEBI" id="CHEBI:57692"/>
    </cofactor>
</comment>
<evidence type="ECO:0000256" key="2">
    <source>
        <dbReference type="ARBA" id="ARBA00022630"/>
    </source>
</evidence>
<keyword evidence="3" id="KW-0274">FAD</keyword>
<dbReference type="PANTHER" id="PTHR48467">
    <property type="entry name" value="GLUTAMATE SYNTHASE 1 [NADH], CHLOROPLASTIC-LIKE"/>
    <property type="match status" value="1"/>
</dbReference>
<dbReference type="EMBL" id="CABIJS010000691">
    <property type="protein sequence ID" value="VUZ55347.1"/>
    <property type="molecule type" value="Genomic_DNA"/>
</dbReference>
<dbReference type="EMBL" id="UYSG01001441">
    <property type="protein sequence ID" value="VDL43787.1"/>
    <property type="molecule type" value="Genomic_DNA"/>
</dbReference>
<evidence type="ECO:0000313" key="10">
    <source>
        <dbReference type="WBParaSite" id="HDID_0000410401-mRNA-1"/>
    </source>
</evidence>
<accession>A0A0R3SGQ8</accession>
<dbReference type="Proteomes" id="UP000321570">
    <property type="component" value="Unassembled WGS sequence"/>
</dbReference>
<dbReference type="Proteomes" id="UP000274504">
    <property type="component" value="Unassembled WGS sequence"/>
</dbReference>
<evidence type="ECO:0000256" key="3">
    <source>
        <dbReference type="ARBA" id="ARBA00022827"/>
    </source>
</evidence>
<dbReference type="GO" id="GO:0016491">
    <property type="term" value="F:oxidoreductase activity"/>
    <property type="evidence" value="ECO:0007669"/>
    <property type="project" value="UniProtKB-KW"/>
</dbReference>
<evidence type="ECO:0000313" key="7">
    <source>
        <dbReference type="EMBL" id="VUZ55347.1"/>
    </source>
</evidence>
<dbReference type="WBParaSite" id="HDID_0000410401-mRNA-1">
    <property type="protein sequence ID" value="HDID_0000410401-mRNA-1"/>
    <property type="gene ID" value="HDID_0000410401"/>
</dbReference>
<dbReference type="PANTHER" id="PTHR48467:SF1">
    <property type="entry name" value="GLUTAMATE SYNTHASE 1 [NADH], CHLOROPLASTIC-LIKE"/>
    <property type="match status" value="1"/>
</dbReference>
<dbReference type="STRING" id="6216.A0A0R3SGQ8"/>
<proteinExistence type="predicted"/>
<keyword evidence="5" id="KW-0560">Oxidoreductase</keyword>
<name>A0A0R3SGQ8_HYMDI</name>